<dbReference type="EMBL" id="BARS01002144">
    <property type="protein sequence ID" value="GAF81841.1"/>
    <property type="molecule type" value="Genomic_DNA"/>
</dbReference>
<dbReference type="AlphaFoldDB" id="X0T3A5"/>
<evidence type="ECO:0000256" key="1">
    <source>
        <dbReference type="SAM" id="MobiDB-lite"/>
    </source>
</evidence>
<feature type="region of interest" description="Disordered" evidence="1">
    <location>
        <begin position="1"/>
        <end position="41"/>
    </location>
</feature>
<gene>
    <name evidence="2" type="ORF">S01H1_04016</name>
</gene>
<accession>X0T3A5</accession>
<protein>
    <submittedName>
        <fullName evidence="2">Uncharacterized protein</fullName>
    </submittedName>
</protein>
<comment type="caution">
    <text evidence="2">The sequence shown here is derived from an EMBL/GenBank/DDBJ whole genome shotgun (WGS) entry which is preliminary data.</text>
</comment>
<proteinExistence type="predicted"/>
<reference evidence="2" key="1">
    <citation type="journal article" date="2014" name="Front. Microbiol.">
        <title>High frequency of phylogenetically diverse reductive dehalogenase-homologous genes in deep subseafloor sedimentary metagenomes.</title>
        <authorList>
            <person name="Kawai M."/>
            <person name="Futagami T."/>
            <person name="Toyoda A."/>
            <person name="Takaki Y."/>
            <person name="Nishi S."/>
            <person name="Hori S."/>
            <person name="Arai W."/>
            <person name="Tsubouchi T."/>
            <person name="Morono Y."/>
            <person name="Uchiyama I."/>
            <person name="Ito T."/>
            <person name="Fujiyama A."/>
            <person name="Inagaki F."/>
            <person name="Takami H."/>
        </authorList>
    </citation>
    <scope>NUCLEOTIDE SEQUENCE</scope>
    <source>
        <strain evidence="2">Expedition CK06-06</strain>
    </source>
</reference>
<sequence>VSAFESEANVREEVNKRTCKAGYTNREGGPPASGRIISKPANDKYRKNYRRIFGHS</sequence>
<organism evidence="2">
    <name type="scientific">marine sediment metagenome</name>
    <dbReference type="NCBI Taxonomy" id="412755"/>
    <lineage>
        <taxon>unclassified sequences</taxon>
        <taxon>metagenomes</taxon>
        <taxon>ecological metagenomes</taxon>
    </lineage>
</organism>
<name>X0T3A5_9ZZZZ</name>
<feature type="non-terminal residue" evidence="2">
    <location>
        <position position="1"/>
    </location>
</feature>
<evidence type="ECO:0000313" key="2">
    <source>
        <dbReference type="EMBL" id="GAF81841.1"/>
    </source>
</evidence>